<dbReference type="OrthoDB" id="1936883at2759"/>
<evidence type="ECO:0000256" key="6">
    <source>
        <dbReference type="SAM" id="Phobius"/>
    </source>
</evidence>
<evidence type="ECO:0000313" key="9">
    <source>
        <dbReference type="RefSeq" id="XP_031379376.1"/>
    </source>
</evidence>
<dbReference type="PANTHER" id="PTHR32009:SF39">
    <property type="entry name" value="TIR DOMAIN-CONTAINING PROTEIN"/>
    <property type="match status" value="1"/>
</dbReference>
<dbReference type="Gene3D" id="3.40.50.10140">
    <property type="entry name" value="Toll/interleukin-1 receptor homology (TIR) domain"/>
    <property type="match status" value="1"/>
</dbReference>
<accession>A0A6P8CD17</accession>
<organism evidence="8 9">
    <name type="scientific">Punica granatum</name>
    <name type="common">Pomegranate</name>
    <dbReference type="NCBI Taxonomy" id="22663"/>
    <lineage>
        <taxon>Eukaryota</taxon>
        <taxon>Viridiplantae</taxon>
        <taxon>Streptophyta</taxon>
        <taxon>Embryophyta</taxon>
        <taxon>Tracheophyta</taxon>
        <taxon>Spermatophyta</taxon>
        <taxon>Magnoliopsida</taxon>
        <taxon>eudicotyledons</taxon>
        <taxon>Gunneridae</taxon>
        <taxon>Pentapetalae</taxon>
        <taxon>rosids</taxon>
        <taxon>malvids</taxon>
        <taxon>Myrtales</taxon>
        <taxon>Lythraceae</taxon>
        <taxon>Punica</taxon>
    </lineage>
</organism>
<keyword evidence="8" id="KW-1185">Reference proteome</keyword>
<evidence type="ECO:0000256" key="1">
    <source>
        <dbReference type="ARBA" id="ARBA00011982"/>
    </source>
</evidence>
<gene>
    <name evidence="9" type="primary">LOC116194655</name>
</gene>
<reference evidence="8" key="1">
    <citation type="journal article" date="2020" name="Plant Biotechnol. J.">
        <title>The pomegranate (Punica granatum L.) draft genome dissects genetic divergence between soft- and hard-seeded cultivars.</title>
        <authorList>
            <person name="Luo X."/>
            <person name="Li H."/>
            <person name="Wu Z."/>
            <person name="Yao W."/>
            <person name="Zhao P."/>
            <person name="Cao D."/>
            <person name="Yu H."/>
            <person name="Li K."/>
            <person name="Poudel K."/>
            <person name="Zhao D."/>
            <person name="Zhang F."/>
            <person name="Xia X."/>
            <person name="Chen L."/>
            <person name="Wang Q."/>
            <person name="Jing D."/>
            <person name="Cao S."/>
        </authorList>
    </citation>
    <scope>NUCLEOTIDE SEQUENCE [LARGE SCALE GENOMIC DNA]</scope>
    <source>
        <strain evidence="8">cv. Tunisia</strain>
    </source>
</reference>
<dbReference type="PROSITE" id="PS50104">
    <property type="entry name" value="TIR"/>
    <property type="match status" value="1"/>
</dbReference>
<evidence type="ECO:0000256" key="4">
    <source>
        <dbReference type="ARBA" id="ARBA00047304"/>
    </source>
</evidence>
<keyword evidence="6" id="KW-1133">Transmembrane helix</keyword>
<dbReference type="AlphaFoldDB" id="A0A6P8CD17"/>
<evidence type="ECO:0000256" key="3">
    <source>
        <dbReference type="ARBA" id="ARBA00023027"/>
    </source>
</evidence>
<dbReference type="InterPro" id="IPR035897">
    <property type="entry name" value="Toll_tir_struct_dom_sf"/>
</dbReference>
<reference evidence="9" key="2">
    <citation type="submission" date="2025-08" db="UniProtKB">
        <authorList>
            <consortium name="RefSeq"/>
        </authorList>
    </citation>
    <scope>IDENTIFICATION</scope>
    <source>
        <tissue evidence="9">Leaf</tissue>
    </source>
</reference>
<evidence type="ECO:0000313" key="8">
    <source>
        <dbReference type="Proteomes" id="UP000515151"/>
    </source>
</evidence>
<evidence type="ECO:0000256" key="2">
    <source>
        <dbReference type="ARBA" id="ARBA00022801"/>
    </source>
</evidence>
<dbReference type="RefSeq" id="XP_031379376.1">
    <property type="nucleotide sequence ID" value="XM_031523516.1"/>
</dbReference>
<dbReference type="SMART" id="SM00255">
    <property type="entry name" value="TIR"/>
    <property type="match status" value="1"/>
</dbReference>
<keyword evidence="6" id="KW-0812">Transmembrane</keyword>
<keyword evidence="2" id="KW-0378">Hydrolase</keyword>
<feature type="compositionally biased region" description="Low complexity" evidence="5">
    <location>
        <begin position="63"/>
        <end position="81"/>
    </location>
</feature>
<dbReference type="SUPFAM" id="SSF52200">
    <property type="entry name" value="Toll/Interleukin receptor TIR domain"/>
    <property type="match status" value="1"/>
</dbReference>
<dbReference type="GO" id="GO:0007165">
    <property type="term" value="P:signal transduction"/>
    <property type="evidence" value="ECO:0007669"/>
    <property type="project" value="InterPro"/>
</dbReference>
<feature type="compositionally biased region" description="Polar residues" evidence="5">
    <location>
        <begin position="51"/>
        <end position="62"/>
    </location>
</feature>
<comment type="catalytic activity">
    <reaction evidence="4">
        <text>NAD(+) + H2O = ADP-D-ribose + nicotinamide + H(+)</text>
        <dbReference type="Rhea" id="RHEA:16301"/>
        <dbReference type="ChEBI" id="CHEBI:15377"/>
        <dbReference type="ChEBI" id="CHEBI:15378"/>
        <dbReference type="ChEBI" id="CHEBI:17154"/>
        <dbReference type="ChEBI" id="CHEBI:57540"/>
        <dbReference type="ChEBI" id="CHEBI:57967"/>
        <dbReference type="EC" id="3.2.2.6"/>
    </reaction>
    <physiologicalReaction direction="left-to-right" evidence="4">
        <dbReference type="Rhea" id="RHEA:16302"/>
    </physiologicalReaction>
</comment>
<dbReference type="GO" id="GO:0061809">
    <property type="term" value="F:NAD+ nucleosidase activity, cyclic ADP-ribose generating"/>
    <property type="evidence" value="ECO:0007669"/>
    <property type="project" value="UniProtKB-EC"/>
</dbReference>
<dbReference type="Pfam" id="PF01582">
    <property type="entry name" value="TIR"/>
    <property type="match status" value="1"/>
</dbReference>
<dbReference type="Proteomes" id="UP000515151">
    <property type="component" value="Chromosome 2"/>
</dbReference>
<dbReference type="FunFam" id="3.40.50.10140:FF:000007">
    <property type="entry name" value="Disease resistance protein (TIR-NBS-LRR class)"/>
    <property type="match status" value="1"/>
</dbReference>
<dbReference type="InterPro" id="IPR000157">
    <property type="entry name" value="TIR_dom"/>
</dbReference>
<keyword evidence="3" id="KW-0520">NAD</keyword>
<dbReference type="PANTHER" id="PTHR32009">
    <property type="entry name" value="TMV RESISTANCE PROTEIN N-LIKE"/>
    <property type="match status" value="1"/>
</dbReference>
<feature type="transmembrane region" description="Helical" evidence="6">
    <location>
        <begin position="24"/>
        <end position="46"/>
    </location>
</feature>
<feature type="domain" description="TIR" evidence="7">
    <location>
        <begin position="85"/>
        <end position="222"/>
    </location>
</feature>
<evidence type="ECO:0000259" key="7">
    <source>
        <dbReference type="PROSITE" id="PS50104"/>
    </source>
</evidence>
<dbReference type="GeneID" id="116194655"/>
<name>A0A6P8CD17_PUNGR</name>
<sequence>MFCCTRTPFASAAMDKRSPRRNTLPIAVCAIASVIISAFIGTRFFFKKRQQNPSSGRNSENISPETDGSSTDPSSSSSDGTEMGREFEVFLSFRGTDIRKTFTDYLYHSLIDAGVCTFRDNEELHVGEEICPNLMNSIKQSKIGIPIFSADYASSKWCLMEVAEMVKCMKESKQLIMPIFLDITPDDVQHQTGTYANSFSQHEERFGQEKVQAWRDALKEVVELKGLELDKVANGHKEERRKGFHFHPLMNSDIWSNVSTSFVHHFARL</sequence>
<feature type="region of interest" description="Disordered" evidence="5">
    <location>
        <begin position="50"/>
        <end position="82"/>
    </location>
</feature>
<protein>
    <recommendedName>
        <fullName evidence="1">ADP-ribosyl cyclase/cyclic ADP-ribose hydrolase</fullName>
        <ecNumber evidence="1">3.2.2.6</ecNumber>
    </recommendedName>
</protein>
<evidence type="ECO:0000256" key="5">
    <source>
        <dbReference type="SAM" id="MobiDB-lite"/>
    </source>
</evidence>
<dbReference type="EC" id="3.2.2.6" evidence="1"/>
<keyword evidence="6" id="KW-0472">Membrane</keyword>
<proteinExistence type="predicted"/>